<feature type="region of interest" description="Disordered" evidence="7">
    <location>
        <begin position="1"/>
        <end position="28"/>
    </location>
</feature>
<dbReference type="GO" id="GO:0005886">
    <property type="term" value="C:plasma membrane"/>
    <property type="evidence" value="ECO:0007669"/>
    <property type="project" value="UniProtKB-SubCell"/>
</dbReference>
<gene>
    <name evidence="11" type="ORF">SAMN05192558_107135</name>
</gene>
<dbReference type="InterPro" id="IPR027417">
    <property type="entry name" value="P-loop_NTPase"/>
</dbReference>
<keyword evidence="12" id="KW-1185">Reference proteome</keyword>
<comment type="subcellular location">
    <subcellularLocation>
        <location evidence="1">Cell membrane</location>
        <topology evidence="1">Multi-pass membrane protein</topology>
    </subcellularLocation>
</comment>
<keyword evidence="5 8" id="KW-1133">Transmembrane helix</keyword>
<feature type="domain" description="ABC transmembrane type-1" evidence="10">
    <location>
        <begin position="76"/>
        <end position="364"/>
    </location>
</feature>
<evidence type="ECO:0000256" key="5">
    <source>
        <dbReference type="ARBA" id="ARBA00022989"/>
    </source>
</evidence>
<dbReference type="InterPro" id="IPR039421">
    <property type="entry name" value="Type_1_exporter"/>
</dbReference>
<dbReference type="InterPro" id="IPR036640">
    <property type="entry name" value="ABC1_TM_sf"/>
</dbReference>
<dbReference type="InterPro" id="IPR017871">
    <property type="entry name" value="ABC_transporter-like_CS"/>
</dbReference>
<evidence type="ECO:0000313" key="11">
    <source>
        <dbReference type="EMBL" id="SDP20492.1"/>
    </source>
</evidence>
<dbReference type="GO" id="GO:0005524">
    <property type="term" value="F:ATP binding"/>
    <property type="evidence" value="ECO:0007669"/>
    <property type="project" value="UniProtKB-KW"/>
</dbReference>
<dbReference type="GO" id="GO:0016887">
    <property type="term" value="F:ATP hydrolysis activity"/>
    <property type="evidence" value="ECO:0007669"/>
    <property type="project" value="InterPro"/>
</dbReference>
<keyword evidence="3" id="KW-0547">Nucleotide-binding</keyword>
<evidence type="ECO:0000259" key="9">
    <source>
        <dbReference type="PROSITE" id="PS50893"/>
    </source>
</evidence>
<evidence type="ECO:0000256" key="4">
    <source>
        <dbReference type="ARBA" id="ARBA00022840"/>
    </source>
</evidence>
<dbReference type="RefSeq" id="WP_133794882.1">
    <property type="nucleotide sequence ID" value="NZ_FNDV01000004.1"/>
</dbReference>
<dbReference type="PROSITE" id="PS50893">
    <property type="entry name" value="ABC_TRANSPORTER_2"/>
    <property type="match status" value="1"/>
</dbReference>
<evidence type="ECO:0000256" key="6">
    <source>
        <dbReference type="ARBA" id="ARBA00023136"/>
    </source>
</evidence>
<keyword evidence="2 8" id="KW-0812">Transmembrane</keyword>
<keyword evidence="4 11" id="KW-0067">ATP-binding</keyword>
<dbReference type="Gene3D" id="3.40.50.300">
    <property type="entry name" value="P-loop containing nucleotide triphosphate hydrolases"/>
    <property type="match status" value="1"/>
</dbReference>
<feature type="domain" description="ABC transporter" evidence="9">
    <location>
        <begin position="397"/>
        <end position="636"/>
    </location>
</feature>
<evidence type="ECO:0000256" key="2">
    <source>
        <dbReference type="ARBA" id="ARBA00022692"/>
    </source>
</evidence>
<dbReference type="EMBL" id="FNJB01000007">
    <property type="protein sequence ID" value="SDP20492.1"/>
    <property type="molecule type" value="Genomic_DNA"/>
</dbReference>
<dbReference type="PROSITE" id="PS50929">
    <property type="entry name" value="ABC_TM1F"/>
    <property type="match status" value="1"/>
</dbReference>
<dbReference type="Proteomes" id="UP000199651">
    <property type="component" value="Unassembled WGS sequence"/>
</dbReference>
<name>A0A1H0QT60_9PSEU</name>
<dbReference type="InterPro" id="IPR011527">
    <property type="entry name" value="ABC1_TM_dom"/>
</dbReference>
<organism evidence="11 12">
    <name type="scientific">Actinokineospora alba</name>
    <dbReference type="NCBI Taxonomy" id="504798"/>
    <lineage>
        <taxon>Bacteria</taxon>
        <taxon>Bacillati</taxon>
        <taxon>Actinomycetota</taxon>
        <taxon>Actinomycetes</taxon>
        <taxon>Pseudonocardiales</taxon>
        <taxon>Pseudonocardiaceae</taxon>
        <taxon>Actinokineospora</taxon>
    </lineage>
</organism>
<evidence type="ECO:0000259" key="10">
    <source>
        <dbReference type="PROSITE" id="PS50929"/>
    </source>
</evidence>
<dbReference type="GO" id="GO:0015421">
    <property type="term" value="F:ABC-type oligopeptide transporter activity"/>
    <property type="evidence" value="ECO:0007669"/>
    <property type="project" value="TreeGrafter"/>
</dbReference>
<evidence type="ECO:0000256" key="8">
    <source>
        <dbReference type="SAM" id="Phobius"/>
    </source>
</evidence>
<dbReference type="SMART" id="SM00382">
    <property type="entry name" value="AAA"/>
    <property type="match status" value="1"/>
</dbReference>
<evidence type="ECO:0000313" key="12">
    <source>
        <dbReference type="Proteomes" id="UP000199651"/>
    </source>
</evidence>
<dbReference type="STRING" id="504798.SAMN05421871_104134"/>
<dbReference type="Gene3D" id="1.20.1560.10">
    <property type="entry name" value="ABC transporter type 1, transmembrane domain"/>
    <property type="match status" value="1"/>
</dbReference>
<dbReference type="PROSITE" id="PS00211">
    <property type="entry name" value="ABC_TRANSPORTER_1"/>
    <property type="match status" value="1"/>
</dbReference>
<dbReference type="OrthoDB" id="9806127at2"/>
<proteinExistence type="predicted"/>
<evidence type="ECO:0000256" key="1">
    <source>
        <dbReference type="ARBA" id="ARBA00004651"/>
    </source>
</evidence>
<protein>
    <submittedName>
        <fullName evidence="11">ATP-binding cassette, subfamily B</fullName>
    </submittedName>
</protein>
<dbReference type="Pfam" id="PF00005">
    <property type="entry name" value="ABC_tran"/>
    <property type="match status" value="1"/>
</dbReference>
<feature type="transmembrane region" description="Helical" evidence="8">
    <location>
        <begin position="320"/>
        <end position="345"/>
    </location>
</feature>
<dbReference type="AlphaFoldDB" id="A0A1H0QT60"/>
<keyword evidence="6 8" id="KW-0472">Membrane</keyword>
<evidence type="ECO:0000256" key="7">
    <source>
        <dbReference type="SAM" id="MobiDB-lite"/>
    </source>
</evidence>
<sequence length="653" mass="69709">MTATTTRDPDKEAATGQRRTRRGEPAAALPQLSTAAWHSLSGDLTRISLWRMTRALPATLRLVATTAWTAHRGAVVAGGVAHVVSGVVTGFGLFAITGVLTTLLTAGPTPQRVVAAVPSLLALAGAYALRGFADTVVSGATARLRPRVRRQVENDLAAAISRVELIAFEQPTFHDDLDRARYAGMDAVDTSINQGSVLLGSLISLAATATTVALLHPLLLPVLVLSVLPEAWSTLQNARLEYQFLAQWIETRRRMAVYLDLLVHKHSAAELRAFAAQPRLLGEHDRAATAMMDGHVRLGDRQTRVGLTGRSLTGVGIAAAYAMLGWLLYTAAMPLAVAGAAVLAIRTVRSSLTQAVVATNRLFEKSLYVNDLRTFLAAVGANARPAELPAPTDPATIELRGLGFTYPGKDAPALSDVDLTIRRGQVIALVGENGSGKSTLAKLLAGLYLPGQGAILWDGHDLTGLDPTTLPIAVVMQEPTRWPLTARDAVTLGRPDRADPDEEILHKVAADSGADTVVADLAHGWDALLTTRFRDGNDLSGGQWQRLAVARALYRDAAVLICDEPTAALDARAEAAVYESLRTLQAGRTVVLITHRLASVRHADLIVVLHHGRVIETGTHHQLHAAGGRYAELYDLQARSYREDPDTPLPAAT</sequence>
<dbReference type="SUPFAM" id="SSF52540">
    <property type="entry name" value="P-loop containing nucleoside triphosphate hydrolases"/>
    <property type="match status" value="1"/>
</dbReference>
<dbReference type="PANTHER" id="PTHR43394:SF1">
    <property type="entry name" value="ATP-BINDING CASSETTE SUB-FAMILY B MEMBER 10, MITOCHONDRIAL"/>
    <property type="match status" value="1"/>
</dbReference>
<reference evidence="12" key="1">
    <citation type="submission" date="2016-10" db="EMBL/GenBank/DDBJ databases">
        <authorList>
            <person name="Varghese N."/>
            <person name="Submissions S."/>
        </authorList>
    </citation>
    <scope>NUCLEOTIDE SEQUENCE [LARGE SCALE GENOMIC DNA]</scope>
    <source>
        <strain evidence="12">IBRC-M 10655</strain>
    </source>
</reference>
<dbReference type="InterPro" id="IPR003593">
    <property type="entry name" value="AAA+_ATPase"/>
</dbReference>
<dbReference type="InterPro" id="IPR003439">
    <property type="entry name" value="ABC_transporter-like_ATP-bd"/>
</dbReference>
<evidence type="ECO:0000256" key="3">
    <source>
        <dbReference type="ARBA" id="ARBA00022741"/>
    </source>
</evidence>
<dbReference type="PANTHER" id="PTHR43394">
    <property type="entry name" value="ATP-DEPENDENT PERMEASE MDL1, MITOCHONDRIAL"/>
    <property type="match status" value="1"/>
</dbReference>
<dbReference type="SUPFAM" id="SSF90123">
    <property type="entry name" value="ABC transporter transmembrane region"/>
    <property type="match status" value="1"/>
</dbReference>
<accession>A0A1H0QT60</accession>